<evidence type="ECO:0000256" key="8">
    <source>
        <dbReference type="ARBA" id="ARBA00023002"/>
    </source>
</evidence>
<dbReference type="EC" id="1.14.13.196" evidence="4"/>
<dbReference type="InterPro" id="IPR036188">
    <property type="entry name" value="FAD/NAD-bd_sf"/>
</dbReference>
<dbReference type="GO" id="GO:0016491">
    <property type="term" value="F:oxidoreductase activity"/>
    <property type="evidence" value="ECO:0007669"/>
    <property type="project" value="UniProtKB-KW"/>
</dbReference>
<proteinExistence type="inferred from homology"/>
<dbReference type="EMBL" id="KQ030532">
    <property type="protein sequence ID" value="KJZ73803.1"/>
    <property type="molecule type" value="Genomic_DNA"/>
</dbReference>
<evidence type="ECO:0000313" key="12">
    <source>
        <dbReference type="EMBL" id="KJZ73803.1"/>
    </source>
</evidence>
<dbReference type="AlphaFoldDB" id="A0A0F7ZTW1"/>
<evidence type="ECO:0000256" key="6">
    <source>
        <dbReference type="ARBA" id="ARBA00022827"/>
    </source>
</evidence>
<evidence type="ECO:0000256" key="10">
    <source>
        <dbReference type="ARBA" id="ARBA00049248"/>
    </source>
</evidence>
<dbReference type="PRINTS" id="PR00368">
    <property type="entry name" value="FADPNR"/>
</dbReference>
<evidence type="ECO:0000256" key="1">
    <source>
        <dbReference type="ARBA" id="ARBA00001974"/>
    </source>
</evidence>
<keyword evidence="6" id="KW-0274">FAD</keyword>
<dbReference type="Gene3D" id="3.50.50.60">
    <property type="entry name" value="FAD/NAD(P)-binding domain"/>
    <property type="match status" value="1"/>
</dbReference>
<reference evidence="12 13" key="1">
    <citation type="journal article" date="2014" name="Genome Biol. Evol.">
        <title>Comparative genomics and transcriptomics analyses reveal divergent lifestyle features of nematode endoparasitic fungus Hirsutella minnesotensis.</title>
        <authorList>
            <person name="Lai Y."/>
            <person name="Liu K."/>
            <person name="Zhang X."/>
            <person name="Zhang X."/>
            <person name="Li K."/>
            <person name="Wang N."/>
            <person name="Shu C."/>
            <person name="Wu Y."/>
            <person name="Wang C."/>
            <person name="Bushley K.E."/>
            <person name="Xiang M."/>
            <person name="Liu X."/>
        </authorList>
    </citation>
    <scope>NUCLEOTIDE SEQUENCE [LARGE SCALE GENOMIC DNA]</scope>
    <source>
        <strain evidence="12 13">3608</strain>
    </source>
</reference>
<dbReference type="PANTHER" id="PTHR42802:SF1">
    <property type="entry name" value="L-ORNITHINE N(5)-MONOOXYGENASE"/>
    <property type="match status" value="1"/>
</dbReference>
<evidence type="ECO:0000256" key="2">
    <source>
        <dbReference type="ARBA" id="ARBA00004924"/>
    </source>
</evidence>
<dbReference type="GO" id="GO:0006879">
    <property type="term" value="P:intracellular iron ion homeostasis"/>
    <property type="evidence" value="ECO:0007669"/>
    <property type="project" value="TreeGrafter"/>
</dbReference>
<evidence type="ECO:0000256" key="4">
    <source>
        <dbReference type="ARBA" id="ARBA00012881"/>
    </source>
</evidence>
<dbReference type="SUPFAM" id="SSF51905">
    <property type="entry name" value="FAD/NAD(P)-binding domain"/>
    <property type="match status" value="2"/>
</dbReference>
<keyword evidence="8" id="KW-0560">Oxidoreductase</keyword>
<evidence type="ECO:0000256" key="11">
    <source>
        <dbReference type="SAM" id="MobiDB-lite"/>
    </source>
</evidence>
<sequence length="558" mass="61264">MSPHSEFAMTGGDDLGDSFSANGIVNGNGVNGIASIPSVSPSSGHRQPQDQGCRHAPKQSPYLEATSTSTSNGDADEYDLVCVGFGPASLAVAIALHDSLAAGARLLPDGRFPRVLFVEKQTGFAWHAGMLLPGAKMQISFVKDLATLRDPRSHFTFLNYLHCQDRLVDFTNLGTFLPARVEYEDYLRWCSSHFDHVVRYGHEVVSVCPGSSASVEDGRPVRSFTVTSREVISGKTHAFRGRNVLLATGGQPSLPKHFPLKHPRVIHSSQYAHRVRNILPKSSSPYRIAVVGAGQSAAEIFYNLQTLYPNSKTSLIMRPEFLRPSDDSPFINSVFNPEYIDCLFPKSAKYRHNLLAEARATNYGVVRLELIEALYERMYEQRRELGPDERKWPHRILGGRQVGTIESRSGTDALELRIQPAFVGAAADGFVDGFDEETLEVDLIIAATGYQRNAHVEMLRPAWDMLPETRPAEPEFGKGITGWNVQTDKGERKMAVGRDYKVKFTPGAVADESGIWLQGCCEGTHGLSDTLLSVLATRSGEIVESIFGRSASSANGKH</sequence>
<organism evidence="12 13">
    <name type="scientific">Hirsutella minnesotensis 3608</name>
    <dbReference type="NCBI Taxonomy" id="1043627"/>
    <lineage>
        <taxon>Eukaryota</taxon>
        <taxon>Fungi</taxon>
        <taxon>Dikarya</taxon>
        <taxon>Ascomycota</taxon>
        <taxon>Pezizomycotina</taxon>
        <taxon>Sordariomycetes</taxon>
        <taxon>Hypocreomycetidae</taxon>
        <taxon>Hypocreales</taxon>
        <taxon>Ophiocordycipitaceae</taxon>
        <taxon>Hirsutella</taxon>
    </lineage>
</organism>
<evidence type="ECO:0000313" key="13">
    <source>
        <dbReference type="Proteomes" id="UP000054481"/>
    </source>
</evidence>
<dbReference type="Pfam" id="PF13434">
    <property type="entry name" value="Lys_Orn_oxgnase"/>
    <property type="match status" value="1"/>
</dbReference>
<feature type="region of interest" description="Disordered" evidence="11">
    <location>
        <begin position="35"/>
        <end position="71"/>
    </location>
</feature>
<comment type="cofactor">
    <cofactor evidence="1">
        <name>FAD</name>
        <dbReference type="ChEBI" id="CHEBI:57692"/>
    </cofactor>
</comment>
<comment type="pathway">
    <text evidence="2">Siderophore biosynthesis.</text>
</comment>
<protein>
    <recommendedName>
        <fullName evidence="4">L-ornithine N(5)-monooxygenase [NAD(P)H]</fullName>
        <ecNumber evidence="4">1.14.13.196</ecNumber>
    </recommendedName>
</protein>
<feature type="compositionally biased region" description="Polar residues" evidence="11">
    <location>
        <begin position="37"/>
        <end position="50"/>
    </location>
</feature>
<comment type="catalytic activity">
    <reaction evidence="9">
        <text>L-ornithine + NADPH + O2 = N(5)-hydroxy-L-ornithine + NADP(+) + H2O</text>
        <dbReference type="Rhea" id="RHEA:41508"/>
        <dbReference type="ChEBI" id="CHEBI:15377"/>
        <dbReference type="ChEBI" id="CHEBI:15379"/>
        <dbReference type="ChEBI" id="CHEBI:46911"/>
        <dbReference type="ChEBI" id="CHEBI:57783"/>
        <dbReference type="ChEBI" id="CHEBI:58349"/>
        <dbReference type="ChEBI" id="CHEBI:78275"/>
        <dbReference type="EC" id="1.14.13.196"/>
    </reaction>
</comment>
<comment type="similarity">
    <text evidence="3">Belongs to the lysine N(6)-hydroxylase/L-ornithine N(5)-oxygenase family.</text>
</comment>
<keyword evidence="5" id="KW-0285">Flavoprotein</keyword>
<evidence type="ECO:0000256" key="7">
    <source>
        <dbReference type="ARBA" id="ARBA00022857"/>
    </source>
</evidence>
<accession>A0A0F7ZTW1</accession>
<evidence type="ECO:0000256" key="3">
    <source>
        <dbReference type="ARBA" id="ARBA00007588"/>
    </source>
</evidence>
<comment type="catalytic activity">
    <reaction evidence="10">
        <text>L-ornithine + NADH + O2 = N(5)-hydroxy-L-ornithine + NAD(+) + H2O</text>
        <dbReference type="Rhea" id="RHEA:41512"/>
        <dbReference type="ChEBI" id="CHEBI:15377"/>
        <dbReference type="ChEBI" id="CHEBI:15379"/>
        <dbReference type="ChEBI" id="CHEBI:46911"/>
        <dbReference type="ChEBI" id="CHEBI:57540"/>
        <dbReference type="ChEBI" id="CHEBI:57945"/>
        <dbReference type="ChEBI" id="CHEBI:78275"/>
        <dbReference type="EC" id="1.14.13.196"/>
    </reaction>
</comment>
<name>A0A0F7ZTW1_9HYPO</name>
<keyword evidence="13" id="KW-1185">Reference proteome</keyword>
<keyword evidence="7" id="KW-0521">NADP</keyword>
<dbReference type="Proteomes" id="UP000054481">
    <property type="component" value="Unassembled WGS sequence"/>
</dbReference>
<dbReference type="PANTHER" id="PTHR42802">
    <property type="entry name" value="MONOOXYGENASE"/>
    <property type="match status" value="1"/>
</dbReference>
<gene>
    <name evidence="12" type="ORF">HIM_06921</name>
</gene>
<evidence type="ECO:0000256" key="9">
    <source>
        <dbReference type="ARBA" id="ARBA00047598"/>
    </source>
</evidence>
<evidence type="ECO:0000256" key="5">
    <source>
        <dbReference type="ARBA" id="ARBA00022630"/>
    </source>
</evidence>
<dbReference type="OrthoDB" id="3519933at2759"/>
<dbReference type="InterPro" id="IPR025700">
    <property type="entry name" value="Lys/Orn_oxygenase"/>
</dbReference>